<dbReference type="InterPro" id="IPR009010">
    <property type="entry name" value="Asp_de-COase-like_dom_sf"/>
</dbReference>
<dbReference type="InterPro" id="IPR050612">
    <property type="entry name" value="Prok_Mopterin_Oxidored"/>
</dbReference>
<evidence type="ECO:0000256" key="5">
    <source>
        <dbReference type="ARBA" id="ARBA00022729"/>
    </source>
</evidence>
<feature type="domain" description="4Fe-4S ferredoxin-type" evidence="9">
    <location>
        <begin position="779"/>
        <end position="810"/>
    </location>
</feature>
<evidence type="ECO:0000256" key="6">
    <source>
        <dbReference type="ARBA" id="ARBA00023002"/>
    </source>
</evidence>
<dbReference type="AlphaFoldDB" id="A0A381NI73"/>
<reference evidence="11" key="1">
    <citation type="submission" date="2018-05" db="EMBL/GenBank/DDBJ databases">
        <authorList>
            <person name="Lanie J.A."/>
            <person name="Ng W.-L."/>
            <person name="Kazmierczak K.M."/>
            <person name="Andrzejewski T.M."/>
            <person name="Davidsen T.M."/>
            <person name="Wayne K.J."/>
            <person name="Tettelin H."/>
            <person name="Glass J.I."/>
            <person name="Rusch D."/>
            <person name="Podicherti R."/>
            <person name="Tsui H.-C.T."/>
            <person name="Winkler M.E."/>
        </authorList>
    </citation>
    <scope>NUCLEOTIDE SEQUENCE</scope>
</reference>
<evidence type="ECO:0000256" key="1">
    <source>
        <dbReference type="ARBA" id="ARBA00010312"/>
    </source>
</evidence>
<evidence type="ECO:0000256" key="4">
    <source>
        <dbReference type="ARBA" id="ARBA00022723"/>
    </source>
</evidence>
<keyword evidence="2" id="KW-0004">4Fe-4S</keyword>
<evidence type="ECO:0008006" key="12">
    <source>
        <dbReference type="Google" id="ProtNLM"/>
    </source>
</evidence>
<feature type="domain" description="4Fe-4S Mo/W bis-MGD-type" evidence="10">
    <location>
        <begin position="56"/>
        <end position="112"/>
    </location>
</feature>
<keyword evidence="8" id="KW-0411">Iron-sulfur</keyword>
<dbReference type="Pfam" id="PF00384">
    <property type="entry name" value="Molybdopterin"/>
    <property type="match status" value="1"/>
</dbReference>
<name>A0A381NI73_9ZZZZ</name>
<dbReference type="GO" id="GO:0046872">
    <property type="term" value="F:metal ion binding"/>
    <property type="evidence" value="ECO:0007669"/>
    <property type="project" value="UniProtKB-KW"/>
</dbReference>
<evidence type="ECO:0000256" key="3">
    <source>
        <dbReference type="ARBA" id="ARBA00022505"/>
    </source>
</evidence>
<evidence type="ECO:0000313" key="11">
    <source>
        <dbReference type="EMBL" id="SUZ54099.1"/>
    </source>
</evidence>
<gene>
    <name evidence="11" type="ORF">METZ01_LOCUS6953</name>
</gene>
<evidence type="ECO:0000259" key="10">
    <source>
        <dbReference type="PROSITE" id="PS51669"/>
    </source>
</evidence>
<evidence type="ECO:0000259" key="9">
    <source>
        <dbReference type="PROSITE" id="PS51379"/>
    </source>
</evidence>
<keyword evidence="7" id="KW-0408">Iron</keyword>
<dbReference type="SUPFAM" id="SSF54862">
    <property type="entry name" value="4Fe-4S ferredoxins"/>
    <property type="match status" value="1"/>
</dbReference>
<dbReference type="Gene3D" id="3.40.228.10">
    <property type="entry name" value="Dimethylsulfoxide Reductase, domain 2"/>
    <property type="match status" value="1"/>
</dbReference>
<dbReference type="CDD" id="cd10551">
    <property type="entry name" value="PsrB"/>
    <property type="match status" value="1"/>
</dbReference>
<dbReference type="Pfam" id="PF04879">
    <property type="entry name" value="Molybdop_Fe4S4"/>
    <property type="match status" value="1"/>
</dbReference>
<dbReference type="PANTHER" id="PTHR43742">
    <property type="entry name" value="TRIMETHYLAMINE-N-OXIDE REDUCTASE"/>
    <property type="match status" value="1"/>
</dbReference>
<evidence type="ECO:0000256" key="8">
    <source>
        <dbReference type="ARBA" id="ARBA00023014"/>
    </source>
</evidence>
<evidence type="ECO:0000256" key="7">
    <source>
        <dbReference type="ARBA" id="ARBA00023004"/>
    </source>
</evidence>
<dbReference type="Gene3D" id="3.30.2070.10">
    <property type="entry name" value="Formate dehydrogenase/DMSO reductase"/>
    <property type="match status" value="1"/>
</dbReference>
<feature type="non-terminal residue" evidence="11">
    <location>
        <position position="1"/>
    </location>
</feature>
<evidence type="ECO:0000256" key="2">
    <source>
        <dbReference type="ARBA" id="ARBA00022485"/>
    </source>
</evidence>
<dbReference type="GO" id="GO:0043546">
    <property type="term" value="F:molybdopterin cofactor binding"/>
    <property type="evidence" value="ECO:0007669"/>
    <property type="project" value="InterPro"/>
</dbReference>
<dbReference type="PROSITE" id="PS51669">
    <property type="entry name" value="4FE4S_MOW_BIS_MGD"/>
    <property type="match status" value="1"/>
</dbReference>
<dbReference type="InterPro" id="IPR006657">
    <property type="entry name" value="MoPterin_dinucl-bd_dom"/>
</dbReference>
<dbReference type="PROSITE" id="PS51379">
    <property type="entry name" value="4FE4S_FER_2"/>
    <property type="match status" value="1"/>
</dbReference>
<organism evidence="11">
    <name type="scientific">marine metagenome</name>
    <dbReference type="NCBI Taxonomy" id="408172"/>
    <lineage>
        <taxon>unclassified sequences</taxon>
        <taxon>metagenomes</taxon>
        <taxon>ecological metagenomes</taxon>
    </lineage>
</organism>
<dbReference type="Gene3D" id="2.20.25.90">
    <property type="entry name" value="ADC-like domains"/>
    <property type="match status" value="1"/>
</dbReference>
<dbReference type="Gene3D" id="3.40.50.740">
    <property type="match status" value="1"/>
</dbReference>
<dbReference type="GO" id="GO:0051539">
    <property type="term" value="F:4 iron, 4 sulfur cluster binding"/>
    <property type="evidence" value="ECO:0007669"/>
    <property type="project" value="UniProtKB-KW"/>
</dbReference>
<dbReference type="InterPro" id="IPR006656">
    <property type="entry name" value="Mopterin_OxRdtase"/>
</dbReference>
<protein>
    <recommendedName>
        <fullName evidence="12">4Fe-4S ferredoxin-type domain-containing protein</fullName>
    </recommendedName>
</protein>
<dbReference type="InterPro" id="IPR017896">
    <property type="entry name" value="4Fe4S_Fe-S-bd"/>
</dbReference>
<dbReference type="SMART" id="SM00926">
    <property type="entry name" value="Molybdop_Fe4S4"/>
    <property type="match status" value="1"/>
</dbReference>
<keyword evidence="3" id="KW-0500">Molybdenum</keyword>
<comment type="similarity">
    <text evidence="1">Belongs to the prokaryotic molybdopterin-containing oxidoreductase family.</text>
</comment>
<dbReference type="Gene3D" id="2.40.40.20">
    <property type="match status" value="1"/>
</dbReference>
<keyword evidence="5" id="KW-0732">Signal</keyword>
<dbReference type="GO" id="GO:0016491">
    <property type="term" value="F:oxidoreductase activity"/>
    <property type="evidence" value="ECO:0007669"/>
    <property type="project" value="UniProtKB-KW"/>
</dbReference>
<dbReference type="PANTHER" id="PTHR43742:SF9">
    <property type="entry name" value="TETRATHIONATE REDUCTASE SUBUNIT A"/>
    <property type="match status" value="1"/>
</dbReference>
<dbReference type="SUPFAM" id="SSF53706">
    <property type="entry name" value="Formate dehydrogenase/DMSO reductase, domains 1-3"/>
    <property type="match status" value="1"/>
</dbReference>
<proteinExistence type="inferred from homology"/>
<keyword evidence="4" id="KW-0479">Metal-binding</keyword>
<sequence length="1007" mass="109055">VKQGNSPLVEVVERRTFLKVLGSAGPAAAITACSPIPPEKIIPFVTPPEDVIPGVATWYASVCGECPAGCGTLVRTREGRAVKVEGNPEHPVNRGGLCVRGQSTLQGHYNPDRFAGPRRRRVTDATAGRSVLEAIPWEEAQQDLVDRLQSLRAAGRGDRVAVVTPLLTGTLAKLVSAWVEALGGAHWIQYEPFGYEPIREAHDRIFGRPELPHFDFSAADLLVSFGADFLETFGSPVGYARDHAVQRQVRNGDKARFIQLEPRLSMTGASADVWHSITPNTEGLVAAAMVQIIVSEERAQGVPNEVLSQVADLVSTVSVESAADIAGLPVDTLRQLARDFSDPTLGPGRTLAVGGGVGVCGTSATAAQSAIALLNYVAGNIGTTVDFTTASTFAAATYADMQELTQAMRSGEVELAIIYNVNPVFNMPGPVNFAEALAQVPFVTSLSSLPDETTAQADLLLPSHTALESWGDSNPRRGVYGLMQPTMQPIFDTRHVGDLMIEVGRALGGDTAANFPTRGGFYRFLRDEWEQMLTEAGPPAESAEQDAQTRDFEDDWADVLRRGGTSFPVEPVTITVSPAFFETDLVSELTPVDQGHSYTLITYPSLHFFDGRGANRPWLQEIPEPMLKTTWGSGLEMTEDTAAAIGAVEGQVVTVTSDHGQVDASVIITPYLANDVVAIAIGQGHTNFGRYADNRGVNPMVLLAAEPEIGGGVRWSGTGIDLTPRALSRPIPRLQRTFDQEDRGMAQSVSLAALVAGDVHTEEHSFSLHAEHDHPVHRWGMAIDLDACNGCNACVAACYAENNVPVMGADRMRRGRTMSWLRIERFDTPAANGDKPDNRFLPMLCQQCDHAPCETVCPVFATYHTEEGLNAQVYNRCVGTRYCSNNCPYKVRRFNWFMPEFETPLNLQLNPDVTSRSSGVMEKCTFCVQRIQDGKETARDENRPVQDGDVSPACAQSCPAQAIVFGDMNDPDSRVSKLSDDARAYHALGAFNTRPAVTYLKKVTRDG</sequence>
<dbReference type="SUPFAM" id="SSF50692">
    <property type="entry name" value="ADC-like"/>
    <property type="match status" value="1"/>
</dbReference>
<dbReference type="InterPro" id="IPR006963">
    <property type="entry name" value="Mopterin_OxRdtase_4Fe-4S_dom"/>
</dbReference>
<dbReference type="Pfam" id="PF13247">
    <property type="entry name" value="Fer4_11"/>
    <property type="match status" value="1"/>
</dbReference>
<keyword evidence="6" id="KW-0560">Oxidoreductase</keyword>
<accession>A0A381NI73</accession>
<dbReference type="EMBL" id="UINC01000367">
    <property type="protein sequence ID" value="SUZ54099.1"/>
    <property type="molecule type" value="Genomic_DNA"/>
</dbReference>
<dbReference type="Gene3D" id="3.30.70.20">
    <property type="match status" value="2"/>
</dbReference>
<dbReference type="Pfam" id="PF01568">
    <property type="entry name" value="Molydop_binding"/>
    <property type="match status" value="1"/>
</dbReference>